<keyword evidence="9" id="KW-0732">Signal</keyword>
<feature type="region of interest" description="Disordered" evidence="8">
    <location>
        <begin position="182"/>
        <end position="203"/>
    </location>
</feature>
<feature type="chain" id="PRO_5017426255" evidence="9">
    <location>
        <begin position="18"/>
        <end position="549"/>
    </location>
</feature>
<evidence type="ECO:0000256" key="7">
    <source>
        <dbReference type="RuleBase" id="RU004019"/>
    </source>
</evidence>
<feature type="compositionally biased region" description="Polar residues" evidence="8">
    <location>
        <begin position="533"/>
        <end position="549"/>
    </location>
</feature>
<feature type="compositionally biased region" description="Low complexity" evidence="8">
    <location>
        <begin position="379"/>
        <end position="407"/>
    </location>
</feature>
<keyword evidence="3" id="KW-0805">Transcription regulation</keyword>
<dbReference type="InterPro" id="IPR036388">
    <property type="entry name" value="WH-like_DNA-bd_sf"/>
</dbReference>
<comment type="similarity">
    <text evidence="2 7">Belongs to the ETS family.</text>
</comment>
<organism evidence="11">
    <name type="scientific">Stegastes partitus</name>
    <name type="common">bicolor damselfish</name>
    <dbReference type="NCBI Taxonomy" id="144197"/>
    <lineage>
        <taxon>Eukaryota</taxon>
        <taxon>Metazoa</taxon>
        <taxon>Chordata</taxon>
        <taxon>Craniata</taxon>
        <taxon>Vertebrata</taxon>
        <taxon>Euteleostomi</taxon>
        <taxon>Actinopterygii</taxon>
        <taxon>Neopterygii</taxon>
        <taxon>Teleostei</taxon>
        <taxon>Neoteleostei</taxon>
        <taxon>Acanthomorphata</taxon>
        <taxon>Ovalentaria</taxon>
        <taxon>Pomacentridae</taxon>
        <taxon>Stegastes</taxon>
    </lineage>
</organism>
<feature type="compositionally biased region" description="Polar residues" evidence="8">
    <location>
        <begin position="184"/>
        <end position="194"/>
    </location>
</feature>
<dbReference type="GO" id="GO:0030154">
    <property type="term" value="P:cell differentiation"/>
    <property type="evidence" value="ECO:0007669"/>
    <property type="project" value="TreeGrafter"/>
</dbReference>
<feature type="domain" description="ETS" evidence="10">
    <location>
        <begin position="34"/>
        <end position="114"/>
    </location>
</feature>
<keyword evidence="4 7" id="KW-0238">DNA-binding</keyword>
<dbReference type="Gene3D" id="1.10.10.10">
    <property type="entry name" value="Winged helix-like DNA-binding domain superfamily/Winged helix DNA-binding domain"/>
    <property type="match status" value="1"/>
</dbReference>
<evidence type="ECO:0000256" key="2">
    <source>
        <dbReference type="ARBA" id="ARBA00005562"/>
    </source>
</evidence>
<feature type="region of interest" description="Disordered" evidence="8">
    <location>
        <begin position="321"/>
        <end position="452"/>
    </location>
</feature>
<dbReference type="Pfam" id="PF00178">
    <property type="entry name" value="Ets"/>
    <property type="match status" value="1"/>
</dbReference>
<dbReference type="AlphaFoldDB" id="A0A3B5A621"/>
<evidence type="ECO:0000259" key="10">
    <source>
        <dbReference type="PROSITE" id="PS50061"/>
    </source>
</evidence>
<feature type="region of interest" description="Disordered" evidence="8">
    <location>
        <begin position="136"/>
        <end position="166"/>
    </location>
</feature>
<sequence>MIIHLNTTFFCLTIGFAFPEWAYKPESSPGSRQIQLWHFILELLRKEEYHDVIAWQGDYGEFVIKDPDEVARLWGARKCKPQMNYDKLSRALRYYYNKRILHKTKGKRFTYKFNFNKLVLVNYPFIDMGSGRGVPQSAPPVPTGGTHFRFPPSTPSEVLSSSEELRSPGMFSSVARRMARGSVSDCSDGTSTNSELEEAVGAEDRAVGPERAFRGLLPPRLPHDSLFRVYGGEPLSPFPVSPLPGPGGLLAPTLSPALSMTPTPHLPYTPSPSLSSPMVGSHFSFNPEDMKHYLQAHTQSVFNYHLSPRAFLHYPNIVIPQPHRPTPEKPAAHHLHGPPMPLAHSLSQQPGGGEDGHQHPSQFKFKLQPPPLGRKQREAGSSLATSSSSSSSSQSSSFTVSGQLSSSILAGGPPKIKVEPISDIESEEEVEVTDISEEDELNHNNEDDEGDIFTPTARLAFPLIGLKSEPGQPSPISPGGTRCIPLKLRFKRRWSEDQKMEADGERDEAEDKKVRAEGEEEVEGKREERRASSELQRATAQLSLENTGC</sequence>
<feature type="compositionally biased region" description="Acidic residues" evidence="8">
    <location>
        <begin position="422"/>
        <end position="451"/>
    </location>
</feature>
<dbReference type="PROSITE" id="PS50061">
    <property type="entry name" value="ETS_DOMAIN_3"/>
    <property type="match status" value="1"/>
</dbReference>
<keyword evidence="5" id="KW-0804">Transcription</keyword>
<feature type="compositionally biased region" description="Basic and acidic residues" evidence="8">
    <location>
        <begin position="494"/>
        <end position="532"/>
    </location>
</feature>
<name>A0A3B5A621_9TELE</name>
<dbReference type="InterPro" id="IPR000418">
    <property type="entry name" value="Ets_dom"/>
</dbReference>
<evidence type="ECO:0000256" key="1">
    <source>
        <dbReference type="ARBA" id="ARBA00004123"/>
    </source>
</evidence>
<protein>
    <submittedName>
        <fullName evidence="11">ETS domain-containing transcription factor ERF-like</fullName>
    </submittedName>
</protein>
<dbReference type="PANTHER" id="PTHR11849">
    <property type="entry name" value="ETS"/>
    <property type="match status" value="1"/>
</dbReference>
<dbReference type="Ensembl" id="ENSSPAT00000009316.1">
    <property type="protein sequence ID" value="ENSSPAP00000009152.1"/>
    <property type="gene ID" value="ENSSPAG00000006952.1"/>
</dbReference>
<dbReference type="SMART" id="SM00413">
    <property type="entry name" value="ETS"/>
    <property type="match status" value="1"/>
</dbReference>
<evidence type="ECO:0000256" key="6">
    <source>
        <dbReference type="ARBA" id="ARBA00023242"/>
    </source>
</evidence>
<dbReference type="GeneTree" id="ENSGT00940000157292"/>
<feature type="signal peptide" evidence="9">
    <location>
        <begin position="1"/>
        <end position="17"/>
    </location>
</feature>
<keyword evidence="6 7" id="KW-0539">Nucleus</keyword>
<dbReference type="FunFam" id="1.10.10.10:FF:000059">
    <property type="entry name" value="ETS translocation variant 3"/>
    <property type="match status" value="1"/>
</dbReference>
<dbReference type="PANTHER" id="PTHR11849:SF313">
    <property type="entry name" value="ETS DOMAIN-CONTAINING PROTEIN"/>
    <property type="match status" value="1"/>
</dbReference>
<dbReference type="PROSITE" id="PS00346">
    <property type="entry name" value="ETS_DOMAIN_2"/>
    <property type="match status" value="1"/>
</dbReference>
<evidence type="ECO:0000256" key="4">
    <source>
        <dbReference type="ARBA" id="ARBA00023125"/>
    </source>
</evidence>
<evidence type="ECO:0000256" key="9">
    <source>
        <dbReference type="SAM" id="SignalP"/>
    </source>
</evidence>
<evidence type="ECO:0000256" key="8">
    <source>
        <dbReference type="SAM" id="MobiDB-lite"/>
    </source>
</evidence>
<evidence type="ECO:0000256" key="3">
    <source>
        <dbReference type="ARBA" id="ARBA00023015"/>
    </source>
</evidence>
<dbReference type="InterPro" id="IPR046328">
    <property type="entry name" value="ETS_fam"/>
</dbReference>
<feature type="region of interest" description="Disordered" evidence="8">
    <location>
        <begin position="494"/>
        <end position="549"/>
    </location>
</feature>
<dbReference type="GO" id="GO:0043565">
    <property type="term" value="F:sequence-specific DNA binding"/>
    <property type="evidence" value="ECO:0007669"/>
    <property type="project" value="InterPro"/>
</dbReference>
<evidence type="ECO:0000313" key="11">
    <source>
        <dbReference type="Ensembl" id="ENSSPAP00000009152.1"/>
    </source>
</evidence>
<proteinExistence type="inferred from homology"/>
<dbReference type="SUPFAM" id="SSF46785">
    <property type="entry name" value="Winged helix' DNA-binding domain"/>
    <property type="match status" value="1"/>
</dbReference>
<dbReference type="PROSITE" id="PS00345">
    <property type="entry name" value="ETS_DOMAIN_1"/>
    <property type="match status" value="1"/>
</dbReference>
<dbReference type="GO" id="GO:0005634">
    <property type="term" value="C:nucleus"/>
    <property type="evidence" value="ECO:0007669"/>
    <property type="project" value="UniProtKB-SubCell"/>
</dbReference>
<dbReference type="PRINTS" id="PR00454">
    <property type="entry name" value="ETSDOMAIN"/>
</dbReference>
<reference evidence="11" key="1">
    <citation type="submission" date="2023-09" db="UniProtKB">
        <authorList>
            <consortium name="Ensembl"/>
        </authorList>
    </citation>
    <scope>IDENTIFICATION</scope>
</reference>
<comment type="subcellular location">
    <subcellularLocation>
        <location evidence="1 7">Nucleus</location>
    </subcellularLocation>
</comment>
<evidence type="ECO:0000256" key="5">
    <source>
        <dbReference type="ARBA" id="ARBA00023163"/>
    </source>
</evidence>
<accession>A0A3B5A621</accession>
<dbReference type="GO" id="GO:0000981">
    <property type="term" value="F:DNA-binding transcription factor activity, RNA polymerase II-specific"/>
    <property type="evidence" value="ECO:0007669"/>
    <property type="project" value="TreeGrafter"/>
</dbReference>
<dbReference type="InterPro" id="IPR036390">
    <property type="entry name" value="WH_DNA-bd_sf"/>
</dbReference>